<protein>
    <recommendedName>
        <fullName evidence="2">Secretion system C-terminal sorting domain-containing protein</fullName>
    </recommendedName>
</protein>
<evidence type="ECO:0000313" key="1">
    <source>
        <dbReference type="EMBL" id="MPM23760.1"/>
    </source>
</evidence>
<dbReference type="EMBL" id="VSSQ01004105">
    <property type="protein sequence ID" value="MPM23760.1"/>
    <property type="molecule type" value="Genomic_DNA"/>
</dbReference>
<name>A0A644Y5N9_9ZZZZ</name>
<comment type="caution">
    <text evidence="1">The sequence shown here is derived from an EMBL/GenBank/DDBJ whole genome shotgun (WGS) entry which is preliminary data.</text>
</comment>
<proteinExistence type="predicted"/>
<reference evidence="1" key="1">
    <citation type="submission" date="2019-08" db="EMBL/GenBank/DDBJ databases">
        <authorList>
            <person name="Kucharzyk K."/>
            <person name="Murdoch R.W."/>
            <person name="Higgins S."/>
            <person name="Loffler F."/>
        </authorList>
    </citation>
    <scope>NUCLEOTIDE SEQUENCE</scope>
</reference>
<gene>
    <name evidence="1" type="ORF">SDC9_70234</name>
</gene>
<sequence length="62" mass="6958">MLISGLEINVYDLTGRVVYTSSFNVMKGDNYINLIFPAKDQLYLIRVSDGTKTETLKVSGVR</sequence>
<dbReference type="AlphaFoldDB" id="A0A644Y5N9"/>
<dbReference type="InterPro" id="IPR026444">
    <property type="entry name" value="Secre_tail"/>
</dbReference>
<dbReference type="NCBIfam" id="TIGR04183">
    <property type="entry name" value="Por_Secre_tail"/>
    <property type="match status" value="1"/>
</dbReference>
<organism evidence="1">
    <name type="scientific">bioreactor metagenome</name>
    <dbReference type="NCBI Taxonomy" id="1076179"/>
    <lineage>
        <taxon>unclassified sequences</taxon>
        <taxon>metagenomes</taxon>
        <taxon>ecological metagenomes</taxon>
    </lineage>
</organism>
<accession>A0A644Y5N9</accession>
<evidence type="ECO:0008006" key="2">
    <source>
        <dbReference type="Google" id="ProtNLM"/>
    </source>
</evidence>